<reference evidence="1" key="1">
    <citation type="submission" date="2023-03" db="EMBL/GenBank/DDBJ databases">
        <title>Massive genome expansion in bonnet fungi (Mycena s.s.) driven by repeated elements and novel gene families across ecological guilds.</title>
        <authorList>
            <consortium name="Lawrence Berkeley National Laboratory"/>
            <person name="Harder C.B."/>
            <person name="Miyauchi S."/>
            <person name="Viragh M."/>
            <person name="Kuo A."/>
            <person name="Thoen E."/>
            <person name="Andreopoulos B."/>
            <person name="Lu D."/>
            <person name="Skrede I."/>
            <person name="Drula E."/>
            <person name="Henrissat B."/>
            <person name="Morin E."/>
            <person name="Kohler A."/>
            <person name="Barry K."/>
            <person name="LaButti K."/>
            <person name="Morin E."/>
            <person name="Salamov A."/>
            <person name="Lipzen A."/>
            <person name="Mereny Z."/>
            <person name="Hegedus B."/>
            <person name="Baldrian P."/>
            <person name="Stursova M."/>
            <person name="Weitz H."/>
            <person name="Taylor A."/>
            <person name="Grigoriev I.V."/>
            <person name="Nagy L.G."/>
            <person name="Martin F."/>
            <person name="Kauserud H."/>
        </authorList>
    </citation>
    <scope>NUCLEOTIDE SEQUENCE</scope>
    <source>
        <strain evidence="1">CBHHK067</strain>
    </source>
</reference>
<organism evidence="1 2">
    <name type="scientific">Mycena rosella</name>
    <name type="common">Pink bonnet</name>
    <name type="synonym">Agaricus rosellus</name>
    <dbReference type="NCBI Taxonomy" id="1033263"/>
    <lineage>
        <taxon>Eukaryota</taxon>
        <taxon>Fungi</taxon>
        <taxon>Dikarya</taxon>
        <taxon>Basidiomycota</taxon>
        <taxon>Agaricomycotina</taxon>
        <taxon>Agaricomycetes</taxon>
        <taxon>Agaricomycetidae</taxon>
        <taxon>Agaricales</taxon>
        <taxon>Marasmiineae</taxon>
        <taxon>Mycenaceae</taxon>
        <taxon>Mycena</taxon>
    </lineage>
</organism>
<evidence type="ECO:0000313" key="1">
    <source>
        <dbReference type="EMBL" id="KAJ7629578.1"/>
    </source>
</evidence>
<dbReference type="Proteomes" id="UP001221757">
    <property type="component" value="Unassembled WGS sequence"/>
</dbReference>
<dbReference type="EMBL" id="JARKIE010000540">
    <property type="protein sequence ID" value="KAJ7629578.1"/>
    <property type="molecule type" value="Genomic_DNA"/>
</dbReference>
<comment type="caution">
    <text evidence="1">The sequence shown here is derived from an EMBL/GenBank/DDBJ whole genome shotgun (WGS) entry which is preliminary data.</text>
</comment>
<gene>
    <name evidence="1" type="ORF">B0H17DRAFT_1109682</name>
</gene>
<proteinExistence type="predicted"/>
<keyword evidence="2" id="KW-1185">Reference proteome</keyword>
<accession>A0AAD7FKP3</accession>
<dbReference type="AlphaFoldDB" id="A0AAD7FKP3"/>
<protein>
    <submittedName>
        <fullName evidence="1">Uncharacterized protein</fullName>
    </submittedName>
</protein>
<evidence type="ECO:0000313" key="2">
    <source>
        <dbReference type="Proteomes" id="UP001221757"/>
    </source>
</evidence>
<sequence>MFSELLESTLRPRKHLPAHASFPANMPTHRPHADSTAKHLDVVSFTLLPLAYYITTASRSGDTSPFLRRCERHTSAQYASSGSPSCLVTNPPGPLAFSLSPPVVRYVPASTCIPPNICVRSILSSPRQFRPAVLFPRRIRNRRFERPAEATIRADYIAQGARI</sequence>
<name>A0AAD7FKP3_MYCRO</name>